<keyword evidence="2" id="KW-0812">Transmembrane</keyword>
<feature type="transmembrane region" description="Helical" evidence="2">
    <location>
        <begin position="230"/>
        <end position="251"/>
    </location>
</feature>
<name>A0ABV9DWL9_9ACTN</name>
<feature type="transmembrane region" description="Helical" evidence="2">
    <location>
        <begin position="540"/>
        <end position="563"/>
    </location>
</feature>
<evidence type="ECO:0000313" key="3">
    <source>
        <dbReference type="EMBL" id="MFC4562719.1"/>
    </source>
</evidence>
<feature type="transmembrane region" description="Helical" evidence="2">
    <location>
        <begin position="339"/>
        <end position="359"/>
    </location>
</feature>
<dbReference type="RefSeq" id="WP_378574143.1">
    <property type="nucleotide sequence ID" value="NZ_JBHSFQ010000010.1"/>
</dbReference>
<feature type="transmembrane region" description="Helical" evidence="2">
    <location>
        <begin position="487"/>
        <end position="511"/>
    </location>
</feature>
<dbReference type="InterPro" id="IPR029058">
    <property type="entry name" value="AB_hydrolase_fold"/>
</dbReference>
<dbReference type="SUPFAM" id="SSF53474">
    <property type="entry name" value="alpha/beta-Hydrolases"/>
    <property type="match status" value="1"/>
</dbReference>
<feature type="region of interest" description="Disordered" evidence="1">
    <location>
        <begin position="919"/>
        <end position="938"/>
    </location>
</feature>
<feature type="transmembrane region" description="Helical" evidence="2">
    <location>
        <begin position="263"/>
        <end position="285"/>
    </location>
</feature>
<dbReference type="Proteomes" id="UP001595923">
    <property type="component" value="Unassembled WGS sequence"/>
</dbReference>
<organism evidence="3 4">
    <name type="scientific">Nocardiopsis mangrovi</name>
    <dbReference type="NCBI Taxonomy" id="1179818"/>
    <lineage>
        <taxon>Bacteria</taxon>
        <taxon>Bacillati</taxon>
        <taxon>Actinomycetota</taxon>
        <taxon>Actinomycetes</taxon>
        <taxon>Streptosporangiales</taxon>
        <taxon>Nocardiopsidaceae</taxon>
        <taxon>Nocardiopsis</taxon>
    </lineage>
</organism>
<feature type="transmembrane region" description="Helical" evidence="2">
    <location>
        <begin position="380"/>
        <end position="402"/>
    </location>
</feature>
<keyword evidence="4" id="KW-1185">Reference proteome</keyword>
<keyword evidence="2" id="KW-1133">Transmembrane helix</keyword>
<feature type="transmembrane region" description="Helical" evidence="2">
    <location>
        <begin position="297"/>
        <end position="319"/>
    </location>
</feature>
<dbReference type="EMBL" id="JBHSFQ010000010">
    <property type="protein sequence ID" value="MFC4562719.1"/>
    <property type="molecule type" value="Genomic_DNA"/>
</dbReference>
<evidence type="ECO:0008006" key="5">
    <source>
        <dbReference type="Google" id="ProtNLM"/>
    </source>
</evidence>
<reference evidence="4" key="1">
    <citation type="journal article" date="2019" name="Int. J. Syst. Evol. Microbiol.">
        <title>The Global Catalogue of Microorganisms (GCM) 10K type strain sequencing project: providing services to taxonomists for standard genome sequencing and annotation.</title>
        <authorList>
            <consortium name="The Broad Institute Genomics Platform"/>
            <consortium name="The Broad Institute Genome Sequencing Center for Infectious Disease"/>
            <person name="Wu L."/>
            <person name="Ma J."/>
        </authorList>
    </citation>
    <scope>NUCLEOTIDE SEQUENCE [LARGE SCALE GENOMIC DNA]</scope>
    <source>
        <strain evidence="4">XZYJ18</strain>
    </source>
</reference>
<accession>A0ABV9DWL9</accession>
<protein>
    <recommendedName>
        <fullName evidence="5">Integral membrane protein</fullName>
    </recommendedName>
</protein>
<feature type="transmembrane region" description="Helical" evidence="2">
    <location>
        <begin position="166"/>
        <end position="186"/>
    </location>
</feature>
<comment type="caution">
    <text evidence="3">The sequence shown here is derived from an EMBL/GenBank/DDBJ whole genome shotgun (WGS) entry which is preliminary data.</text>
</comment>
<feature type="transmembrane region" description="Helical" evidence="2">
    <location>
        <begin position="422"/>
        <end position="448"/>
    </location>
</feature>
<feature type="transmembrane region" description="Helical" evidence="2">
    <location>
        <begin position="72"/>
        <end position="89"/>
    </location>
</feature>
<feature type="transmembrane region" description="Helical" evidence="2">
    <location>
        <begin position="101"/>
        <end position="129"/>
    </location>
</feature>
<evidence type="ECO:0000256" key="2">
    <source>
        <dbReference type="SAM" id="Phobius"/>
    </source>
</evidence>
<proteinExistence type="predicted"/>
<sequence>MPDERIVELRIHGVSGGQAEELLDVEPAMRVSGDGLAGFFRWRHKRDTETVHGVRREIFAWGNLTSGRSSRALWLLLLPFMLVNIAYWMRPGRLDGPRSRVHVAAGAVYGLSVRLLALSLTALLVLAAAGVGMDLVGWQCSGWGDRCAAHRPLLGPLSASGSPFSLPGPALAIGSLLPLAVTAVLWRLSRRTSGVYEVANAPHAPLPHDTAPLSDPGFWRNSKTMGRLRSAHIAVALIVVAALLVMPPLTYDSAAGAAGVRTAGAVLAGLLAVALALSTASVLVPGTDAGWNRRADFACAALRNASLVLLGCALAYVLLPRPDWAAAGRLPGYASVLNSLFAAQCVLAVTLAIAALVLFRRNPAHDDAALDGMAGPVTAVFGALLGGVFSAAIVYQTAGLLGGCYYPGAEAAGCLPLRPPSAYAWLQAAFTMEAVIATAIGAVLLVILGRRTESELDTVAATYARPRDAQRTREIAHGRALGGLTEILPACLAALLIPVVALVSLVLYAVWSGRLTAGPAGYQPLPPVAAEAAGDPAQEAVTAMVTTGSFLGGVFLIALVLLGSSAYRNRPTRQGVGVLWDIGTFWPRVAHPLSPPSYAERAVPQLVARVSAMTDDGDAVVLSGHSQGSVLAAATVWQLPTRCRGTVALITHGSPLYRLYARYFPAYFGPGALADIRDRVSGWRNLWRATDAIGGPIRADGATVGFAEPLPDPRSYDVRKGEALAPEVLGHSFYTHDPAYVSAVEAAVARLRTAMGTGADLHPGLEVQVTVVDDAAITAVEEAVTALLHAFGWRTATRLAAEHGPWFRRSRVTTAGPATRTEVEARLGELARALRARPLVPPRADRDPERAEAASVLLAALEAAGEALVRVGPLLVVRTGGRLTVHTMEPAEEEHFDRHPLLLRDPGATLEQLGEVAGVPLPRPGGAPPTRAQGYQGP</sequence>
<gene>
    <name evidence="3" type="ORF">ACFO4E_12705</name>
</gene>
<evidence type="ECO:0000313" key="4">
    <source>
        <dbReference type="Proteomes" id="UP001595923"/>
    </source>
</evidence>
<evidence type="ECO:0000256" key="1">
    <source>
        <dbReference type="SAM" id="MobiDB-lite"/>
    </source>
</evidence>
<keyword evidence="2" id="KW-0472">Membrane</keyword>